<dbReference type="AlphaFoldDB" id="A2EHP4"/>
<dbReference type="Proteomes" id="UP000001542">
    <property type="component" value="Unassembled WGS sequence"/>
</dbReference>
<organism evidence="1 2">
    <name type="scientific">Trichomonas vaginalis (strain ATCC PRA-98 / G3)</name>
    <dbReference type="NCBI Taxonomy" id="412133"/>
    <lineage>
        <taxon>Eukaryota</taxon>
        <taxon>Metamonada</taxon>
        <taxon>Parabasalia</taxon>
        <taxon>Trichomonadida</taxon>
        <taxon>Trichomonadidae</taxon>
        <taxon>Trichomonas</taxon>
    </lineage>
</organism>
<dbReference type="EMBL" id="DS113391">
    <property type="protein sequence ID" value="EAY07840.1"/>
    <property type="molecule type" value="Genomic_DNA"/>
</dbReference>
<proteinExistence type="predicted"/>
<sequence length="165" mass="18553">MFSVLGFINDHFKVNYTYNFLFRFEKEYPSEFDFINQSTHPLYSNISANVSVEAVSPDCGTNLTLIGALNGIALSSSNKTLIDGSINHGYWYFAIGANTYYKVSGTITGPICKVDKGVTSVDLWLQYTDDIIFQMLPNLEIPSVPKCNSYHLLSNLHVFILMLLE</sequence>
<evidence type="ECO:0000313" key="2">
    <source>
        <dbReference type="Proteomes" id="UP000001542"/>
    </source>
</evidence>
<dbReference type="KEGG" id="tva:4765735"/>
<evidence type="ECO:0000313" key="1">
    <source>
        <dbReference type="EMBL" id="EAY07840.1"/>
    </source>
</evidence>
<reference evidence="1" key="1">
    <citation type="submission" date="2006-10" db="EMBL/GenBank/DDBJ databases">
        <authorList>
            <person name="Amadeo P."/>
            <person name="Zhao Q."/>
            <person name="Wortman J."/>
            <person name="Fraser-Liggett C."/>
            <person name="Carlton J."/>
        </authorList>
    </citation>
    <scope>NUCLEOTIDE SEQUENCE</scope>
    <source>
        <strain evidence="1">G3</strain>
    </source>
</reference>
<dbReference type="VEuPathDB" id="TrichDB:TVAG_312390"/>
<keyword evidence="2" id="KW-1185">Reference proteome</keyword>
<accession>A2EHP4</accession>
<dbReference type="OrthoDB" id="10687373at2759"/>
<gene>
    <name evidence="1" type="ORF">TVAG_312390</name>
</gene>
<reference evidence="1" key="2">
    <citation type="journal article" date="2007" name="Science">
        <title>Draft genome sequence of the sexually transmitted pathogen Trichomonas vaginalis.</title>
        <authorList>
            <person name="Carlton J.M."/>
            <person name="Hirt R.P."/>
            <person name="Silva J.C."/>
            <person name="Delcher A.L."/>
            <person name="Schatz M."/>
            <person name="Zhao Q."/>
            <person name="Wortman J.R."/>
            <person name="Bidwell S.L."/>
            <person name="Alsmark U.C.M."/>
            <person name="Besteiro S."/>
            <person name="Sicheritz-Ponten T."/>
            <person name="Noel C.J."/>
            <person name="Dacks J.B."/>
            <person name="Foster P.G."/>
            <person name="Simillion C."/>
            <person name="Van de Peer Y."/>
            <person name="Miranda-Saavedra D."/>
            <person name="Barton G.J."/>
            <person name="Westrop G.D."/>
            <person name="Mueller S."/>
            <person name="Dessi D."/>
            <person name="Fiori P.L."/>
            <person name="Ren Q."/>
            <person name="Paulsen I."/>
            <person name="Zhang H."/>
            <person name="Bastida-Corcuera F.D."/>
            <person name="Simoes-Barbosa A."/>
            <person name="Brown M.T."/>
            <person name="Hayes R.D."/>
            <person name="Mukherjee M."/>
            <person name="Okumura C.Y."/>
            <person name="Schneider R."/>
            <person name="Smith A.J."/>
            <person name="Vanacova S."/>
            <person name="Villalvazo M."/>
            <person name="Haas B.J."/>
            <person name="Pertea M."/>
            <person name="Feldblyum T.V."/>
            <person name="Utterback T.R."/>
            <person name="Shu C.L."/>
            <person name="Osoegawa K."/>
            <person name="de Jong P.J."/>
            <person name="Hrdy I."/>
            <person name="Horvathova L."/>
            <person name="Zubacova Z."/>
            <person name="Dolezal P."/>
            <person name="Malik S.B."/>
            <person name="Logsdon J.M. Jr."/>
            <person name="Henze K."/>
            <person name="Gupta A."/>
            <person name="Wang C.C."/>
            <person name="Dunne R.L."/>
            <person name="Upcroft J.A."/>
            <person name="Upcroft P."/>
            <person name="White O."/>
            <person name="Salzberg S.L."/>
            <person name="Tang P."/>
            <person name="Chiu C.-H."/>
            <person name="Lee Y.-S."/>
            <person name="Embley T.M."/>
            <person name="Coombs G.H."/>
            <person name="Mottram J.C."/>
            <person name="Tachezy J."/>
            <person name="Fraser-Liggett C.M."/>
            <person name="Johnson P.J."/>
        </authorList>
    </citation>
    <scope>NUCLEOTIDE SEQUENCE [LARGE SCALE GENOMIC DNA]</scope>
    <source>
        <strain evidence="1">G3</strain>
    </source>
</reference>
<protein>
    <submittedName>
        <fullName evidence="1">Uncharacterized protein</fullName>
    </submittedName>
</protein>
<dbReference type="RefSeq" id="XP_001320063.1">
    <property type="nucleotide sequence ID" value="XM_001320028.1"/>
</dbReference>
<dbReference type="VEuPathDB" id="TrichDB:TVAGG3_0242660"/>
<name>A2EHP4_TRIV3</name>
<dbReference type="InParanoid" id="A2EHP4"/>